<feature type="compositionally biased region" description="Acidic residues" evidence="1">
    <location>
        <begin position="119"/>
        <end position="131"/>
    </location>
</feature>
<organism evidence="2 3">
    <name type="scientific">Pleurotus ostreatus (strain PC15)</name>
    <name type="common">Oyster mushroom</name>
    <dbReference type="NCBI Taxonomy" id="1137138"/>
    <lineage>
        <taxon>Eukaryota</taxon>
        <taxon>Fungi</taxon>
        <taxon>Dikarya</taxon>
        <taxon>Basidiomycota</taxon>
        <taxon>Agaricomycotina</taxon>
        <taxon>Agaricomycetes</taxon>
        <taxon>Agaricomycetidae</taxon>
        <taxon>Agaricales</taxon>
        <taxon>Pleurotineae</taxon>
        <taxon>Pleurotaceae</taxon>
        <taxon>Pleurotus</taxon>
    </lineage>
</organism>
<feature type="region of interest" description="Disordered" evidence="1">
    <location>
        <begin position="119"/>
        <end position="163"/>
    </location>
</feature>
<dbReference type="InParanoid" id="A0A067NBH6"/>
<sequence>MPPPRVVVGVADEVDSASETAVVLDSLADVGGVDGVDSTSDELEGCTDEDVDTGGGGNNMDVTSPITDVMPPSPEVIGSRIPPPRVVDGSIDDEVEMELLEVKEALDSDEDGSWLLVDEETELEDTEDIEGDTLGVESEADDETTELEETDEMETDDDGVDDDVVETVVSETKIQRKGASTECAANP</sequence>
<proteinExistence type="predicted"/>
<feature type="region of interest" description="Disordered" evidence="1">
    <location>
        <begin position="30"/>
        <end position="87"/>
    </location>
</feature>
<protein>
    <submittedName>
        <fullName evidence="2">Uncharacterized protein</fullName>
    </submittedName>
</protein>
<dbReference type="HOGENOM" id="CLU_1448281_0_0_1"/>
<name>A0A067NBH6_PLEO1</name>
<dbReference type="EMBL" id="KL198010">
    <property type="protein sequence ID" value="KDQ25358.1"/>
    <property type="molecule type" value="Genomic_DNA"/>
</dbReference>
<evidence type="ECO:0000313" key="3">
    <source>
        <dbReference type="Proteomes" id="UP000027073"/>
    </source>
</evidence>
<reference evidence="3" key="1">
    <citation type="journal article" date="2014" name="Proc. Natl. Acad. Sci. U.S.A.">
        <title>Extensive sampling of basidiomycete genomes demonstrates inadequacy of the white-rot/brown-rot paradigm for wood decay fungi.</title>
        <authorList>
            <person name="Riley R."/>
            <person name="Salamov A.A."/>
            <person name="Brown D.W."/>
            <person name="Nagy L.G."/>
            <person name="Floudas D."/>
            <person name="Held B.W."/>
            <person name="Levasseur A."/>
            <person name="Lombard V."/>
            <person name="Morin E."/>
            <person name="Otillar R."/>
            <person name="Lindquist E.A."/>
            <person name="Sun H."/>
            <person name="LaButti K.M."/>
            <person name="Schmutz J."/>
            <person name="Jabbour D."/>
            <person name="Luo H."/>
            <person name="Baker S.E."/>
            <person name="Pisabarro A.G."/>
            <person name="Walton J.D."/>
            <person name="Blanchette R.A."/>
            <person name="Henrissat B."/>
            <person name="Martin F."/>
            <person name="Cullen D."/>
            <person name="Hibbett D.S."/>
            <person name="Grigoriev I.V."/>
        </authorList>
    </citation>
    <scope>NUCLEOTIDE SEQUENCE [LARGE SCALE GENOMIC DNA]</scope>
    <source>
        <strain evidence="3">PC15</strain>
    </source>
</reference>
<evidence type="ECO:0000256" key="1">
    <source>
        <dbReference type="SAM" id="MobiDB-lite"/>
    </source>
</evidence>
<gene>
    <name evidence="2" type="ORF">PLEOSDRAFT_1084950</name>
</gene>
<accession>A0A067NBH6</accession>
<dbReference type="VEuPathDB" id="FungiDB:PLEOSDRAFT_1084950"/>
<feature type="compositionally biased region" description="Acidic residues" evidence="1">
    <location>
        <begin position="39"/>
        <end position="52"/>
    </location>
</feature>
<dbReference type="OrthoDB" id="10494871at2759"/>
<feature type="compositionally biased region" description="Acidic residues" evidence="1">
    <location>
        <begin position="138"/>
        <end position="163"/>
    </location>
</feature>
<evidence type="ECO:0000313" key="2">
    <source>
        <dbReference type="EMBL" id="KDQ25358.1"/>
    </source>
</evidence>
<dbReference type="AlphaFoldDB" id="A0A067NBH6"/>
<dbReference type="Proteomes" id="UP000027073">
    <property type="component" value="Unassembled WGS sequence"/>
</dbReference>